<dbReference type="PANTHER" id="PTHR33365">
    <property type="entry name" value="YALI0B05434P"/>
    <property type="match status" value="1"/>
</dbReference>
<dbReference type="InterPro" id="IPR021765">
    <property type="entry name" value="UstYa-like"/>
</dbReference>
<evidence type="ECO:0000313" key="5">
    <source>
        <dbReference type="EMBL" id="KAF7357317.1"/>
    </source>
</evidence>
<evidence type="ECO:0000256" key="3">
    <source>
        <dbReference type="ARBA" id="ARBA00035112"/>
    </source>
</evidence>
<evidence type="ECO:0008006" key="7">
    <source>
        <dbReference type="Google" id="ProtNLM"/>
    </source>
</evidence>
<evidence type="ECO:0000256" key="1">
    <source>
        <dbReference type="ARBA" id="ARBA00004685"/>
    </source>
</evidence>
<dbReference type="GO" id="GO:0016491">
    <property type="term" value="F:oxidoreductase activity"/>
    <property type="evidence" value="ECO:0007669"/>
    <property type="project" value="UniProtKB-KW"/>
</dbReference>
<reference evidence="5" key="1">
    <citation type="submission" date="2020-05" db="EMBL/GenBank/DDBJ databases">
        <title>Mycena genomes resolve the evolution of fungal bioluminescence.</title>
        <authorList>
            <person name="Tsai I.J."/>
        </authorList>
    </citation>
    <scope>NUCLEOTIDE SEQUENCE</scope>
    <source>
        <strain evidence="5">160909Yilan</strain>
    </source>
</reference>
<evidence type="ECO:0000256" key="4">
    <source>
        <dbReference type="SAM" id="Phobius"/>
    </source>
</evidence>
<dbReference type="PROSITE" id="PS51257">
    <property type="entry name" value="PROKAR_LIPOPROTEIN"/>
    <property type="match status" value="1"/>
</dbReference>
<evidence type="ECO:0000313" key="6">
    <source>
        <dbReference type="Proteomes" id="UP000623467"/>
    </source>
</evidence>
<comment type="pathway">
    <text evidence="1">Mycotoxin biosynthesis.</text>
</comment>
<dbReference type="PANTHER" id="PTHR33365:SF11">
    <property type="entry name" value="TAT PATHWAY SIGNAL SEQUENCE"/>
    <property type="match status" value="1"/>
</dbReference>
<dbReference type="EMBL" id="JACAZH010000010">
    <property type="protein sequence ID" value="KAF7357317.1"/>
    <property type="molecule type" value="Genomic_DNA"/>
</dbReference>
<sequence>MSTRAHTHSATLLTFATIVSCILNAFLMIYVWEHSSFSAKQQTARPHNFEYVHPPLEVPAPFSPSTMVMQQPDTEYAISNDRKWATVVPPMLGFIRLGPEGTPFSIAMFHQLHCVNGIRFAYRGARDGLFKTPEALAKSFGHANHCFDILRHGLLCKADTTLARTSAGNATVVRHCEANQVQVREYVTSNQAFWEGVAFPKDEHTESVESWES</sequence>
<keyword evidence="2" id="KW-0560">Oxidoreductase</keyword>
<keyword evidence="4" id="KW-1133">Transmembrane helix</keyword>
<organism evidence="5 6">
    <name type="scientific">Mycena sanguinolenta</name>
    <dbReference type="NCBI Taxonomy" id="230812"/>
    <lineage>
        <taxon>Eukaryota</taxon>
        <taxon>Fungi</taxon>
        <taxon>Dikarya</taxon>
        <taxon>Basidiomycota</taxon>
        <taxon>Agaricomycotina</taxon>
        <taxon>Agaricomycetes</taxon>
        <taxon>Agaricomycetidae</taxon>
        <taxon>Agaricales</taxon>
        <taxon>Marasmiineae</taxon>
        <taxon>Mycenaceae</taxon>
        <taxon>Mycena</taxon>
    </lineage>
</organism>
<accession>A0A8H6YDT8</accession>
<dbReference type="Proteomes" id="UP000623467">
    <property type="component" value="Unassembled WGS sequence"/>
</dbReference>
<feature type="transmembrane region" description="Helical" evidence="4">
    <location>
        <begin position="12"/>
        <end position="32"/>
    </location>
</feature>
<dbReference type="GO" id="GO:0043386">
    <property type="term" value="P:mycotoxin biosynthetic process"/>
    <property type="evidence" value="ECO:0007669"/>
    <property type="project" value="InterPro"/>
</dbReference>
<dbReference type="Pfam" id="PF11807">
    <property type="entry name" value="UstYa"/>
    <property type="match status" value="1"/>
</dbReference>
<keyword evidence="6" id="KW-1185">Reference proteome</keyword>
<name>A0A8H6YDT8_9AGAR</name>
<proteinExistence type="inferred from homology"/>
<protein>
    <recommendedName>
        <fullName evidence="7">Oxidase ustYa</fullName>
    </recommendedName>
</protein>
<keyword evidence="4" id="KW-0472">Membrane</keyword>
<evidence type="ECO:0000256" key="2">
    <source>
        <dbReference type="ARBA" id="ARBA00023002"/>
    </source>
</evidence>
<comment type="caution">
    <text evidence="5">The sequence shown here is derived from an EMBL/GenBank/DDBJ whole genome shotgun (WGS) entry which is preliminary data.</text>
</comment>
<gene>
    <name evidence="5" type="ORF">MSAN_01327300</name>
</gene>
<dbReference type="OrthoDB" id="3687641at2759"/>
<comment type="similarity">
    <text evidence="3">Belongs to the ustYa family.</text>
</comment>
<keyword evidence="4" id="KW-0812">Transmembrane</keyword>
<dbReference type="AlphaFoldDB" id="A0A8H6YDT8"/>